<evidence type="ECO:0000256" key="1">
    <source>
        <dbReference type="SAM" id="MobiDB-lite"/>
    </source>
</evidence>
<sequence>MGSRSLTLLRAGVSRRYAPNWFAHAGRPTRGHDAASDDGSDPNGTGLRIKQFLFEERSKPATPARTDSLFSLGR</sequence>
<dbReference type="Proteomes" id="UP000054387">
    <property type="component" value="Unassembled WGS sequence"/>
</dbReference>
<dbReference type="EMBL" id="LOPU01000030">
    <property type="protein sequence ID" value="KTG08676.1"/>
    <property type="molecule type" value="Genomic_DNA"/>
</dbReference>
<reference evidence="2 3" key="1">
    <citation type="submission" date="2015-12" db="EMBL/GenBank/DDBJ databases">
        <title>Haloprofundus marisrubri gen. nov., sp. nov., an extremely halophilic archaeon isolated from the Discovery deep brine-seawater interface in the Red Sea.</title>
        <authorList>
            <person name="Zhang G."/>
            <person name="Stingl U."/>
            <person name="Rashid M."/>
        </authorList>
    </citation>
    <scope>NUCLEOTIDE SEQUENCE [LARGE SCALE GENOMIC DNA]</scope>
    <source>
        <strain evidence="2 3">SB9</strain>
    </source>
</reference>
<comment type="caution">
    <text evidence="2">The sequence shown here is derived from an EMBL/GenBank/DDBJ whole genome shotgun (WGS) entry which is preliminary data.</text>
</comment>
<keyword evidence="3" id="KW-1185">Reference proteome</keyword>
<gene>
    <name evidence="2" type="ORF">AUR64_18595</name>
</gene>
<name>A0A0W1R5T5_9EURY</name>
<protein>
    <submittedName>
        <fullName evidence="2">Uncharacterized protein</fullName>
    </submittedName>
</protein>
<evidence type="ECO:0000313" key="3">
    <source>
        <dbReference type="Proteomes" id="UP000054387"/>
    </source>
</evidence>
<organism evidence="2 3">
    <name type="scientific">Haloprofundus marisrubri</name>
    <dbReference type="NCBI Taxonomy" id="1514971"/>
    <lineage>
        <taxon>Archaea</taxon>
        <taxon>Methanobacteriati</taxon>
        <taxon>Methanobacteriota</taxon>
        <taxon>Stenosarchaea group</taxon>
        <taxon>Halobacteria</taxon>
        <taxon>Halobacteriales</taxon>
        <taxon>Haloferacaceae</taxon>
        <taxon>Haloprofundus</taxon>
    </lineage>
</organism>
<feature type="region of interest" description="Disordered" evidence="1">
    <location>
        <begin position="23"/>
        <end position="74"/>
    </location>
</feature>
<accession>A0A0W1R5T5</accession>
<evidence type="ECO:0000313" key="2">
    <source>
        <dbReference type="EMBL" id="KTG08676.1"/>
    </source>
</evidence>
<dbReference type="STRING" id="1514971.AUR64_18595"/>
<dbReference type="AlphaFoldDB" id="A0A0W1R5T5"/>
<proteinExistence type="predicted"/>